<dbReference type="NCBIfam" id="TIGR00051">
    <property type="entry name" value="YbgC/FadM family acyl-CoA thioesterase"/>
    <property type="match status" value="1"/>
</dbReference>
<dbReference type="Pfam" id="PF13279">
    <property type="entry name" value="4HBT_2"/>
    <property type="match status" value="1"/>
</dbReference>
<evidence type="ECO:0000313" key="3">
    <source>
        <dbReference type="EMBL" id="MEI5907908.1"/>
    </source>
</evidence>
<comment type="caution">
    <text evidence="3">The sequence shown here is derived from an EMBL/GenBank/DDBJ whole genome shotgun (WGS) entry which is preliminary data.</text>
</comment>
<dbReference type="CDD" id="cd00586">
    <property type="entry name" value="4HBT"/>
    <property type="match status" value="1"/>
</dbReference>
<evidence type="ECO:0000313" key="4">
    <source>
        <dbReference type="Proteomes" id="UP001312865"/>
    </source>
</evidence>
<keyword evidence="4" id="KW-1185">Reference proteome</keyword>
<name>A0ABU8HEU1_9BACI</name>
<dbReference type="SUPFAM" id="SSF54637">
    <property type="entry name" value="Thioesterase/thiol ester dehydrase-isomerase"/>
    <property type="match status" value="1"/>
</dbReference>
<evidence type="ECO:0000256" key="2">
    <source>
        <dbReference type="ARBA" id="ARBA00022801"/>
    </source>
</evidence>
<dbReference type="RefSeq" id="WP_336587353.1">
    <property type="nucleotide sequence ID" value="NZ_JBBAXC010000010.1"/>
</dbReference>
<dbReference type="PANTHER" id="PTHR31793:SF27">
    <property type="entry name" value="NOVEL THIOESTERASE SUPERFAMILY DOMAIN AND SAPOSIN A-TYPE DOMAIN CONTAINING PROTEIN (0610012H03RIK)"/>
    <property type="match status" value="1"/>
</dbReference>
<keyword evidence="2 3" id="KW-0378">Hydrolase</keyword>
<dbReference type="PANTHER" id="PTHR31793">
    <property type="entry name" value="4-HYDROXYBENZOYL-COA THIOESTERASE FAMILY MEMBER"/>
    <property type="match status" value="1"/>
</dbReference>
<gene>
    <name evidence="3" type="ORF">WAK64_12665</name>
</gene>
<dbReference type="InterPro" id="IPR050563">
    <property type="entry name" value="4-hydroxybenzoyl-CoA_TE"/>
</dbReference>
<dbReference type="InterPro" id="IPR029069">
    <property type="entry name" value="HotDog_dom_sf"/>
</dbReference>
<dbReference type="EMBL" id="JBBAXC010000010">
    <property type="protein sequence ID" value="MEI5907908.1"/>
    <property type="molecule type" value="Genomic_DNA"/>
</dbReference>
<proteinExistence type="inferred from homology"/>
<dbReference type="PIRSF" id="PIRSF003230">
    <property type="entry name" value="YbgC"/>
    <property type="match status" value="1"/>
</dbReference>
<dbReference type="Proteomes" id="UP001312865">
    <property type="component" value="Unassembled WGS sequence"/>
</dbReference>
<accession>A0ABU8HEU1</accession>
<evidence type="ECO:0000256" key="1">
    <source>
        <dbReference type="ARBA" id="ARBA00005953"/>
    </source>
</evidence>
<protein>
    <submittedName>
        <fullName evidence="3">Thioesterase family protein</fullName>
        <ecNumber evidence="3">3.1.2.-</ecNumber>
    </submittedName>
</protein>
<sequence length="142" mass="16633">MHISETTIKVRYAETDQMGVVYHANYLVWMELGRTKHIEDIGFQYAEMENEGILCPVVDLQISYKKPFRYGDTATVKTWIEEYNGVRLTYGYEMYSEDGELAVSGSSEHICVKKDSFRPISLKKRFANWHEVYEKVKKQTQS</sequence>
<dbReference type="Gene3D" id="3.10.129.10">
    <property type="entry name" value="Hotdog Thioesterase"/>
    <property type="match status" value="1"/>
</dbReference>
<comment type="similarity">
    <text evidence="1">Belongs to the 4-hydroxybenzoyl-CoA thioesterase family.</text>
</comment>
<dbReference type="GO" id="GO:0016787">
    <property type="term" value="F:hydrolase activity"/>
    <property type="evidence" value="ECO:0007669"/>
    <property type="project" value="UniProtKB-KW"/>
</dbReference>
<organism evidence="3 4">
    <name type="scientific">Bacillus spongiae</name>
    <dbReference type="NCBI Taxonomy" id="2683610"/>
    <lineage>
        <taxon>Bacteria</taxon>
        <taxon>Bacillati</taxon>
        <taxon>Bacillota</taxon>
        <taxon>Bacilli</taxon>
        <taxon>Bacillales</taxon>
        <taxon>Bacillaceae</taxon>
        <taxon>Bacillus</taxon>
    </lineage>
</organism>
<dbReference type="InterPro" id="IPR006684">
    <property type="entry name" value="YbgC/YbaW"/>
</dbReference>
<reference evidence="3 4" key="1">
    <citation type="journal article" date="2018" name="J. Microbiol.">
        <title>Bacillus spongiae sp. nov., isolated from sponge of Jeju Island.</title>
        <authorList>
            <person name="Lee G.E."/>
            <person name="Im W.T."/>
            <person name="Park J.S."/>
        </authorList>
    </citation>
    <scope>NUCLEOTIDE SEQUENCE [LARGE SCALE GENOMIC DNA]</scope>
    <source>
        <strain evidence="3 4">135PIL107-10</strain>
    </source>
</reference>
<dbReference type="EC" id="3.1.2.-" evidence="3"/>